<dbReference type="SUPFAM" id="SSF81383">
    <property type="entry name" value="F-box domain"/>
    <property type="match status" value="1"/>
</dbReference>
<organism evidence="2 3">
    <name type="scientific">Rhynchospora pubera</name>
    <dbReference type="NCBI Taxonomy" id="906938"/>
    <lineage>
        <taxon>Eukaryota</taxon>
        <taxon>Viridiplantae</taxon>
        <taxon>Streptophyta</taxon>
        <taxon>Embryophyta</taxon>
        <taxon>Tracheophyta</taxon>
        <taxon>Spermatophyta</taxon>
        <taxon>Magnoliopsida</taxon>
        <taxon>Liliopsida</taxon>
        <taxon>Poales</taxon>
        <taxon>Cyperaceae</taxon>
        <taxon>Cyperoideae</taxon>
        <taxon>Rhynchosporeae</taxon>
        <taxon>Rhynchospora</taxon>
    </lineage>
</organism>
<dbReference type="Gene3D" id="1.20.1280.50">
    <property type="match status" value="1"/>
</dbReference>
<evidence type="ECO:0000256" key="1">
    <source>
        <dbReference type="SAM" id="MobiDB-lite"/>
    </source>
</evidence>
<comment type="caution">
    <text evidence="2">The sequence shown here is derived from an EMBL/GenBank/DDBJ whole genome shotgun (WGS) entry which is preliminary data.</text>
</comment>
<proteinExistence type="predicted"/>
<sequence>MADPASCSTSRRSIAGSSKAHEGGREIILFEHPGIVENVVAYLGLFDVLNLGSCSKYLNGVSESDSTWKLLYQRRWEPQTVGESSKAQALPDNKKGWKAAYVVRQKKQFNKIYFILSEVKERIQNDFLSWQVFHGGINQLKNLGITYDDIYSLFFSKRTNVILIMLGLYYAYFFLRVPGEVLKKAMDQRGVIDMKVCARWTLQRTLSYGFHMPEENYFKVRSLGEVVDSEMSFLYLMRAAIETANQIEHRNGFNISRMSYKVPEPSEAEAEIEFECNCINEVEEEEEEDCFSSQAAQAGDEGLEAQTEEECLEKVDHTGKASISSA</sequence>
<protein>
    <submittedName>
        <fullName evidence="2">F-box domain containing protein</fullName>
    </submittedName>
</protein>
<dbReference type="Proteomes" id="UP001140206">
    <property type="component" value="Chromosome 2"/>
</dbReference>
<feature type="compositionally biased region" description="Acidic residues" evidence="1">
    <location>
        <begin position="301"/>
        <end position="311"/>
    </location>
</feature>
<name>A0AAV8EY51_9POAL</name>
<accession>A0AAV8EY51</accession>
<feature type="region of interest" description="Disordered" evidence="1">
    <location>
        <begin position="287"/>
        <end position="326"/>
    </location>
</feature>
<dbReference type="EMBL" id="JAMFTS010000002">
    <property type="protein sequence ID" value="KAJ4783657.1"/>
    <property type="molecule type" value="Genomic_DNA"/>
</dbReference>
<keyword evidence="3" id="KW-1185">Reference proteome</keyword>
<reference evidence="2" key="1">
    <citation type="submission" date="2022-08" db="EMBL/GenBank/DDBJ databases">
        <authorList>
            <person name="Marques A."/>
        </authorList>
    </citation>
    <scope>NUCLEOTIDE SEQUENCE</scope>
    <source>
        <strain evidence="2">RhyPub2mFocal</strain>
        <tissue evidence="2">Leaves</tissue>
    </source>
</reference>
<dbReference type="InterPro" id="IPR036047">
    <property type="entry name" value="F-box-like_dom_sf"/>
</dbReference>
<evidence type="ECO:0000313" key="3">
    <source>
        <dbReference type="Proteomes" id="UP001140206"/>
    </source>
</evidence>
<gene>
    <name evidence="2" type="ORF">LUZ62_034903</name>
</gene>
<evidence type="ECO:0000313" key="2">
    <source>
        <dbReference type="EMBL" id="KAJ4783657.1"/>
    </source>
</evidence>
<dbReference type="AlphaFoldDB" id="A0AAV8EY51"/>